<dbReference type="PANTHER" id="PTHR43861">
    <property type="entry name" value="TRANS-ACONITATE 2-METHYLTRANSFERASE-RELATED"/>
    <property type="match status" value="1"/>
</dbReference>
<dbReference type="Pfam" id="PF13649">
    <property type="entry name" value="Methyltransf_25"/>
    <property type="match status" value="1"/>
</dbReference>
<dbReference type="RefSeq" id="WP_226752266.1">
    <property type="nucleotide sequence ID" value="NZ_JAEINI020000016.1"/>
</dbReference>
<comment type="caution">
    <text evidence="4">The sequence shown here is derived from an EMBL/GenBank/DDBJ whole genome shotgun (WGS) entry which is preliminary data.</text>
</comment>
<reference evidence="4 5" key="1">
    <citation type="submission" date="2021-10" db="EMBL/GenBank/DDBJ databases">
        <title>Alishewanella koreense sp. nov. isolated from seawater of southwestern coast in South Korea and the proposal for the reclassification of Rheinheimera perlucida and Rheinheimera tuosuensis as Arsukibacterium perlucida and Arsukibacterium tuosuensis.</title>
        <authorList>
            <person name="Kim K.H."/>
            <person name="Ruan W."/>
            <person name="Kim K.R."/>
            <person name="Baek J.H."/>
            <person name="Jeon C.O."/>
        </authorList>
    </citation>
    <scope>NUCLEOTIDE SEQUENCE [LARGE SCALE GENOMIC DNA]</scope>
    <source>
        <strain evidence="4 5">16-MA</strain>
    </source>
</reference>
<dbReference type="InterPro" id="IPR029063">
    <property type="entry name" value="SAM-dependent_MTases_sf"/>
</dbReference>
<evidence type="ECO:0000256" key="1">
    <source>
        <dbReference type="ARBA" id="ARBA00022603"/>
    </source>
</evidence>
<dbReference type="EMBL" id="JAEINI020000016">
    <property type="protein sequence ID" value="MCB5228203.1"/>
    <property type="molecule type" value="Genomic_DNA"/>
</dbReference>
<keyword evidence="2" id="KW-0808">Transferase</keyword>
<dbReference type="PANTHER" id="PTHR43861:SF1">
    <property type="entry name" value="TRANS-ACONITATE 2-METHYLTRANSFERASE"/>
    <property type="match status" value="1"/>
</dbReference>
<sequence length="193" mass="21204">MSVSYYDQQAASFAHDTLSVDMTLLYDEFLPLLAPGSVIVDAGCGAGRDSRFFLSKGFQVLAFDASKALVDIAEHVTGIAVAHSTFLRFTPPINVDAIWACASLLHVPKVEQQATFQHLAQWLKPEGILYCSYKYGDNDYAKAGRQFTNANEARLAAFLDGSGLRIKKVWITADARPGRADEQWLNAILEKTA</sequence>
<gene>
    <name evidence="4" type="ORF">JAO78_015440</name>
</gene>
<evidence type="ECO:0000313" key="4">
    <source>
        <dbReference type="EMBL" id="MCB5228203.1"/>
    </source>
</evidence>
<dbReference type="InterPro" id="IPR041698">
    <property type="entry name" value="Methyltransf_25"/>
</dbReference>
<evidence type="ECO:0000259" key="3">
    <source>
        <dbReference type="Pfam" id="PF13649"/>
    </source>
</evidence>
<organism evidence="4 5">
    <name type="scientific">Alishewanella maricola</name>
    <dbReference type="NCBI Taxonomy" id="2795740"/>
    <lineage>
        <taxon>Bacteria</taxon>
        <taxon>Pseudomonadati</taxon>
        <taxon>Pseudomonadota</taxon>
        <taxon>Gammaproteobacteria</taxon>
        <taxon>Alteromonadales</taxon>
        <taxon>Alteromonadaceae</taxon>
        <taxon>Alishewanella</taxon>
    </lineage>
</organism>
<dbReference type="CDD" id="cd02440">
    <property type="entry name" value="AdoMet_MTases"/>
    <property type="match status" value="1"/>
</dbReference>
<keyword evidence="5" id="KW-1185">Reference proteome</keyword>
<proteinExistence type="predicted"/>
<dbReference type="Gene3D" id="3.40.50.150">
    <property type="entry name" value="Vaccinia Virus protein VP39"/>
    <property type="match status" value="1"/>
</dbReference>
<protein>
    <submittedName>
        <fullName evidence="4">Class I SAM-dependent methyltransferase</fullName>
    </submittedName>
</protein>
<dbReference type="GO" id="GO:0032259">
    <property type="term" value="P:methylation"/>
    <property type="evidence" value="ECO:0007669"/>
    <property type="project" value="UniProtKB-KW"/>
</dbReference>
<keyword evidence="1 4" id="KW-0489">Methyltransferase</keyword>
<feature type="domain" description="Methyltransferase" evidence="3">
    <location>
        <begin position="39"/>
        <end position="127"/>
    </location>
</feature>
<accession>A0ABS8C787</accession>
<dbReference type="GO" id="GO:0008168">
    <property type="term" value="F:methyltransferase activity"/>
    <property type="evidence" value="ECO:0007669"/>
    <property type="project" value="UniProtKB-KW"/>
</dbReference>
<name>A0ABS8C787_9ALTE</name>
<evidence type="ECO:0000256" key="2">
    <source>
        <dbReference type="ARBA" id="ARBA00022679"/>
    </source>
</evidence>
<dbReference type="SUPFAM" id="SSF53335">
    <property type="entry name" value="S-adenosyl-L-methionine-dependent methyltransferases"/>
    <property type="match status" value="1"/>
</dbReference>
<dbReference type="Proteomes" id="UP000633814">
    <property type="component" value="Unassembled WGS sequence"/>
</dbReference>
<evidence type="ECO:0000313" key="5">
    <source>
        <dbReference type="Proteomes" id="UP000633814"/>
    </source>
</evidence>